<comment type="caution">
    <text evidence="1">The sequence shown here is derived from an EMBL/GenBank/DDBJ whole genome shotgun (WGS) entry which is preliminary data.</text>
</comment>
<organism evidence="1 2">
    <name type="scientific">Acetivibrio thermocellus AD2</name>
    <dbReference type="NCBI Taxonomy" id="1138384"/>
    <lineage>
        <taxon>Bacteria</taxon>
        <taxon>Bacillati</taxon>
        <taxon>Bacillota</taxon>
        <taxon>Clostridia</taxon>
        <taxon>Eubacteriales</taxon>
        <taxon>Oscillospiraceae</taxon>
        <taxon>Acetivibrio</taxon>
    </lineage>
</organism>
<evidence type="ECO:0000313" key="2">
    <source>
        <dbReference type="Proteomes" id="UP000223596"/>
    </source>
</evidence>
<sequence>MCFFTREKQFKQVKGYKLSPVLISALFRGGGITTYFNNTLVG</sequence>
<evidence type="ECO:0000313" key="1">
    <source>
        <dbReference type="EMBL" id="PFH03290.1"/>
    </source>
</evidence>
<dbReference type="AlphaFoldDB" id="A0AB36TIF7"/>
<protein>
    <submittedName>
        <fullName evidence="1">Uncharacterized protein</fullName>
    </submittedName>
</protein>
<name>A0AB36TIF7_ACETH</name>
<reference evidence="1 2" key="1">
    <citation type="submission" date="2017-09" db="EMBL/GenBank/DDBJ databases">
        <title>Evaluation of Pacific Biosciences Sequencing Technology to Finishing C. thermocellum Genome Sequences.</title>
        <authorList>
            <person name="Brown S."/>
        </authorList>
    </citation>
    <scope>NUCLEOTIDE SEQUENCE [LARGE SCALE GENOMIC DNA]</scope>
    <source>
        <strain evidence="1 2">AD2</strain>
    </source>
</reference>
<proteinExistence type="predicted"/>
<gene>
    <name evidence="1" type="ORF">M972_112093</name>
</gene>
<accession>A0AB36TIF7</accession>
<dbReference type="EMBL" id="PDBW01000001">
    <property type="protein sequence ID" value="PFH03290.1"/>
    <property type="molecule type" value="Genomic_DNA"/>
</dbReference>
<dbReference type="Proteomes" id="UP000223596">
    <property type="component" value="Unassembled WGS sequence"/>
</dbReference>